<evidence type="ECO:0000256" key="4">
    <source>
        <dbReference type="ARBA" id="ARBA00023040"/>
    </source>
</evidence>
<feature type="transmembrane region" description="Helical" evidence="9">
    <location>
        <begin position="29"/>
        <end position="53"/>
    </location>
</feature>
<dbReference type="OMA" id="LPTHICW"/>
<dbReference type="PROSITE" id="PS00237">
    <property type="entry name" value="G_PROTEIN_RECEP_F1_1"/>
    <property type="match status" value="1"/>
</dbReference>
<comment type="caution">
    <text evidence="11">The sequence shown here is derived from an EMBL/GenBank/DDBJ whole genome shotgun (WGS) entry which is preliminary data.</text>
</comment>
<evidence type="ECO:0000256" key="5">
    <source>
        <dbReference type="ARBA" id="ARBA00023136"/>
    </source>
</evidence>
<dbReference type="AlphaFoldDB" id="A0A3M6UNA2"/>
<keyword evidence="2 8" id="KW-0812">Transmembrane</keyword>
<dbReference type="PROSITE" id="PS50262">
    <property type="entry name" value="G_PROTEIN_RECEP_F1_2"/>
    <property type="match status" value="1"/>
</dbReference>
<evidence type="ECO:0000256" key="8">
    <source>
        <dbReference type="RuleBase" id="RU000688"/>
    </source>
</evidence>
<feature type="transmembrane region" description="Helical" evidence="9">
    <location>
        <begin position="278"/>
        <end position="301"/>
    </location>
</feature>
<proteinExistence type="inferred from homology"/>
<keyword evidence="12" id="KW-1185">Reference proteome</keyword>
<keyword evidence="6 8" id="KW-0675">Receptor</keyword>
<accession>A0A3M6UNA2</accession>
<reference evidence="11 12" key="1">
    <citation type="journal article" date="2018" name="Sci. Rep.">
        <title>Comparative analysis of the Pocillopora damicornis genome highlights role of immune system in coral evolution.</title>
        <authorList>
            <person name="Cunning R."/>
            <person name="Bay R.A."/>
            <person name="Gillette P."/>
            <person name="Baker A.C."/>
            <person name="Traylor-Knowles N."/>
        </authorList>
    </citation>
    <scope>NUCLEOTIDE SEQUENCE [LARGE SCALE GENOMIC DNA]</scope>
    <source>
        <strain evidence="11">RSMAS</strain>
        <tissue evidence="11">Whole animal</tissue>
    </source>
</reference>
<keyword evidence="4 8" id="KW-0297">G-protein coupled receptor</keyword>
<dbReference type="Pfam" id="PF00001">
    <property type="entry name" value="7tm_1"/>
    <property type="match status" value="1"/>
</dbReference>
<dbReference type="CDD" id="cd00637">
    <property type="entry name" value="7tm_classA_rhodopsin-like"/>
    <property type="match status" value="1"/>
</dbReference>
<dbReference type="InterPro" id="IPR017452">
    <property type="entry name" value="GPCR_Rhodpsn_7TM"/>
</dbReference>
<dbReference type="Gene3D" id="1.20.1070.10">
    <property type="entry name" value="Rhodopsin 7-helix transmembrane proteins"/>
    <property type="match status" value="1"/>
</dbReference>
<dbReference type="OrthoDB" id="5981855at2759"/>
<keyword evidence="3 9" id="KW-1133">Transmembrane helix</keyword>
<organism evidence="11 12">
    <name type="scientific">Pocillopora damicornis</name>
    <name type="common">Cauliflower coral</name>
    <name type="synonym">Millepora damicornis</name>
    <dbReference type="NCBI Taxonomy" id="46731"/>
    <lineage>
        <taxon>Eukaryota</taxon>
        <taxon>Metazoa</taxon>
        <taxon>Cnidaria</taxon>
        <taxon>Anthozoa</taxon>
        <taxon>Hexacorallia</taxon>
        <taxon>Scleractinia</taxon>
        <taxon>Astrocoeniina</taxon>
        <taxon>Pocilloporidae</taxon>
        <taxon>Pocillopora</taxon>
    </lineage>
</organism>
<dbReference type="EMBL" id="RCHS01001119">
    <property type="protein sequence ID" value="RMX55146.1"/>
    <property type="molecule type" value="Genomic_DNA"/>
</dbReference>
<feature type="transmembrane region" description="Helical" evidence="9">
    <location>
        <begin position="103"/>
        <end position="123"/>
    </location>
</feature>
<dbReference type="InterPro" id="IPR000276">
    <property type="entry name" value="GPCR_Rhodpsn"/>
</dbReference>
<name>A0A3M6UNA2_POCDA</name>
<dbReference type="GO" id="GO:0005886">
    <property type="term" value="C:plasma membrane"/>
    <property type="evidence" value="ECO:0007669"/>
    <property type="project" value="TreeGrafter"/>
</dbReference>
<protein>
    <recommendedName>
        <fullName evidence="10">G-protein coupled receptors family 1 profile domain-containing protein</fullName>
    </recommendedName>
</protein>
<evidence type="ECO:0000256" key="2">
    <source>
        <dbReference type="ARBA" id="ARBA00022692"/>
    </source>
</evidence>
<dbReference type="GO" id="GO:0004930">
    <property type="term" value="F:G protein-coupled receptor activity"/>
    <property type="evidence" value="ECO:0007669"/>
    <property type="project" value="UniProtKB-KW"/>
</dbReference>
<sequence length="367" mass="41235">MNYTNDGLDNIANSTTEQPRDNTVQTLQVIAVTLLILITFLGTIGNFLVFKAIFSLKKRKINDYLILNLAATDAGTCLVSIPLDAGEKMIGEFPYGAALCHVIYPLQSVLVYVSVMTLLFMCVDRYRLIVTPLKPRIHLRTGIITIAVFWLSSCLIVLPLSLALRLDGSQCGELWPRSYSGKVFTLTIFTSLYAIPLLLMTVLYAFIVRALYKDKNSLRQWTNVSISSRRSASLPTQRNLKIVHVFVAAVVAFAVCMLPTHVTWLWHDFGNGSKQPELFSKVVTFSNILMYANSIVNPIIFGSIDLKILAKICRALICHQSHGKHPRVFEKVFVLRTTYPLPPMRSEQRSTFSLVFNPNDKSKTRPS</sequence>
<evidence type="ECO:0000256" key="6">
    <source>
        <dbReference type="ARBA" id="ARBA00023170"/>
    </source>
</evidence>
<feature type="domain" description="G-protein coupled receptors family 1 profile" evidence="10">
    <location>
        <begin position="45"/>
        <end position="301"/>
    </location>
</feature>
<evidence type="ECO:0000313" key="11">
    <source>
        <dbReference type="EMBL" id="RMX55146.1"/>
    </source>
</evidence>
<comment type="similarity">
    <text evidence="8">Belongs to the G-protein coupled receptor 1 family.</text>
</comment>
<dbReference type="SUPFAM" id="SSF81321">
    <property type="entry name" value="Family A G protein-coupled receptor-like"/>
    <property type="match status" value="1"/>
</dbReference>
<evidence type="ECO:0000313" key="12">
    <source>
        <dbReference type="Proteomes" id="UP000275408"/>
    </source>
</evidence>
<dbReference type="PANTHER" id="PTHR45695">
    <property type="entry name" value="LEUCOKININ RECEPTOR-RELATED"/>
    <property type="match status" value="1"/>
</dbReference>
<gene>
    <name evidence="11" type="ORF">pdam_00007449</name>
</gene>
<dbReference type="STRING" id="46731.A0A3M6UNA2"/>
<evidence type="ECO:0000256" key="3">
    <source>
        <dbReference type="ARBA" id="ARBA00022989"/>
    </source>
</evidence>
<evidence type="ECO:0000259" key="10">
    <source>
        <dbReference type="PROSITE" id="PS50262"/>
    </source>
</evidence>
<evidence type="ECO:0000256" key="7">
    <source>
        <dbReference type="ARBA" id="ARBA00023224"/>
    </source>
</evidence>
<keyword evidence="7 8" id="KW-0807">Transducer</keyword>
<dbReference type="PRINTS" id="PR00237">
    <property type="entry name" value="GPCRRHODOPSN"/>
</dbReference>
<feature type="transmembrane region" description="Helical" evidence="9">
    <location>
        <begin position="143"/>
        <end position="164"/>
    </location>
</feature>
<comment type="subcellular location">
    <subcellularLocation>
        <location evidence="1">Membrane</location>
        <topology evidence="1">Multi-pass membrane protein</topology>
    </subcellularLocation>
</comment>
<dbReference type="Proteomes" id="UP000275408">
    <property type="component" value="Unassembled WGS sequence"/>
</dbReference>
<keyword evidence="5 9" id="KW-0472">Membrane</keyword>
<feature type="transmembrane region" description="Helical" evidence="9">
    <location>
        <begin position="65"/>
        <end position="83"/>
    </location>
</feature>
<evidence type="ECO:0000256" key="9">
    <source>
        <dbReference type="SAM" id="Phobius"/>
    </source>
</evidence>
<evidence type="ECO:0000256" key="1">
    <source>
        <dbReference type="ARBA" id="ARBA00004141"/>
    </source>
</evidence>
<dbReference type="PANTHER" id="PTHR45695:SF9">
    <property type="entry name" value="LEUCOKININ RECEPTOR"/>
    <property type="match status" value="1"/>
</dbReference>
<feature type="transmembrane region" description="Helical" evidence="9">
    <location>
        <begin position="242"/>
        <end position="266"/>
    </location>
</feature>
<feature type="transmembrane region" description="Helical" evidence="9">
    <location>
        <begin position="184"/>
        <end position="212"/>
    </location>
</feature>